<evidence type="ECO:0000256" key="5">
    <source>
        <dbReference type="SAM" id="SignalP"/>
    </source>
</evidence>
<evidence type="ECO:0000256" key="4">
    <source>
        <dbReference type="RuleBase" id="RU004262"/>
    </source>
</evidence>
<feature type="signal peptide" evidence="5">
    <location>
        <begin position="1"/>
        <end position="20"/>
    </location>
</feature>
<dbReference type="GO" id="GO:0016042">
    <property type="term" value="P:lipid catabolic process"/>
    <property type="evidence" value="ECO:0007669"/>
    <property type="project" value="TreeGrafter"/>
</dbReference>
<dbReference type="OrthoDB" id="199913at2759"/>
<dbReference type="RefSeq" id="XP_052124568.1">
    <property type="nucleotide sequence ID" value="XM_052268608.1"/>
</dbReference>
<dbReference type="Pfam" id="PF00151">
    <property type="entry name" value="Lipase"/>
    <property type="match status" value="1"/>
</dbReference>
<evidence type="ECO:0000256" key="2">
    <source>
        <dbReference type="ARBA" id="ARBA00010701"/>
    </source>
</evidence>
<dbReference type="GeneID" id="113202156"/>
<dbReference type="InterPro" id="IPR029058">
    <property type="entry name" value="AB_hydrolase_fold"/>
</dbReference>
<dbReference type="InterPro" id="IPR013818">
    <property type="entry name" value="Lipase"/>
</dbReference>
<feature type="chain" id="PRO_5039593232" evidence="5">
    <location>
        <begin position="21"/>
        <end position="380"/>
    </location>
</feature>
<comment type="subcellular location">
    <subcellularLocation>
        <location evidence="1">Secreted</location>
    </subcellularLocation>
</comment>
<dbReference type="PRINTS" id="PR00821">
    <property type="entry name" value="TAGLIPASE"/>
</dbReference>
<gene>
    <name evidence="8" type="primary">LOC113202156</name>
</gene>
<protein>
    <submittedName>
        <fullName evidence="8">Phospholipase A1 isoform X1</fullName>
    </submittedName>
</protein>
<proteinExistence type="inferred from homology"/>
<evidence type="ECO:0000313" key="8">
    <source>
        <dbReference type="RefSeq" id="XP_052124568.1"/>
    </source>
</evidence>
<dbReference type="Gene3D" id="3.40.50.1820">
    <property type="entry name" value="alpha/beta hydrolase"/>
    <property type="match status" value="1"/>
</dbReference>
<dbReference type="PANTHER" id="PTHR11610:SF173">
    <property type="entry name" value="LIPASE DOMAIN-CONTAINING PROTEIN-RELATED"/>
    <property type="match status" value="1"/>
</dbReference>
<evidence type="ECO:0000256" key="1">
    <source>
        <dbReference type="ARBA" id="ARBA00004613"/>
    </source>
</evidence>
<evidence type="ECO:0000259" key="6">
    <source>
        <dbReference type="Pfam" id="PF00151"/>
    </source>
</evidence>
<dbReference type="GO" id="GO:0017171">
    <property type="term" value="F:serine hydrolase activity"/>
    <property type="evidence" value="ECO:0007669"/>
    <property type="project" value="TreeGrafter"/>
</dbReference>
<dbReference type="CDD" id="cd00707">
    <property type="entry name" value="Pancreat_lipase_like"/>
    <property type="match status" value="1"/>
</dbReference>
<dbReference type="InterPro" id="IPR000734">
    <property type="entry name" value="TAG_lipase"/>
</dbReference>
<keyword evidence="5" id="KW-0732">Signal</keyword>
<dbReference type="Proteomes" id="UP000504606">
    <property type="component" value="Unplaced"/>
</dbReference>
<dbReference type="GO" id="GO:0005615">
    <property type="term" value="C:extracellular space"/>
    <property type="evidence" value="ECO:0007669"/>
    <property type="project" value="TreeGrafter"/>
</dbReference>
<comment type="similarity">
    <text evidence="2 4">Belongs to the AB hydrolase superfamily. Lipase family.</text>
</comment>
<dbReference type="SUPFAM" id="SSF53474">
    <property type="entry name" value="alpha/beta-Hydrolases"/>
    <property type="match status" value="1"/>
</dbReference>
<evidence type="ECO:0000256" key="3">
    <source>
        <dbReference type="ARBA" id="ARBA00022525"/>
    </source>
</evidence>
<reference evidence="8" key="1">
    <citation type="submission" date="2025-08" db="UniProtKB">
        <authorList>
            <consortium name="RefSeq"/>
        </authorList>
    </citation>
    <scope>IDENTIFICATION</scope>
    <source>
        <tissue evidence="8">Whole organism</tissue>
    </source>
</reference>
<sequence>MLEMLRAFVAFVVFVAAATAAPSPRHEPKTKTHRIQDEIQAWKEGGYPDFLQFADDSGKPVWGVVVGEQPSVRGMFKDGNPFNGDDADYSDEQLGASEDDVKFHVFTKGNNYSSVEGTQVTLDHEDFLAAGWEPALPTKIVIHGFTNSISSPIIQLIKDAYMTHGDYNVVGVDWGVLCPNPLYVTARLNVPFVGKLVGKLMSFLIEQELATADKLHVIGHSLGAHVAGISAKSLNETEGQRPARVTGLDPAWPLFIITPDTDRLSKDDGVLVDVIHSCAGLLGFPTDLGTSDFYPNGGREQPGCGLDLTGVCAHGRSYEYFAESITKGKGYQADFCDSNSDARDGTCKGPSEGCMGDEVQFKEQGSYYLKTDDVAPTKVC</sequence>
<dbReference type="PANTHER" id="PTHR11610">
    <property type="entry name" value="LIPASE"/>
    <property type="match status" value="1"/>
</dbReference>
<feature type="domain" description="Lipase" evidence="6">
    <location>
        <begin position="74"/>
        <end position="376"/>
    </location>
</feature>
<keyword evidence="7" id="KW-1185">Reference proteome</keyword>
<accession>A0A9C6U9Z0</accession>
<dbReference type="GO" id="GO:0016298">
    <property type="term" value="F:lipase activity"/>
    <property type="evidence" value="ECO:0007669"/>
    <property type="project" value="InterPro"/>
</dbReference>
<dbReference type="AlphaFoldDB" id="A0A9C6U9Z0"/>
<evidence type="ECO:0000313" key="7">
    <source>
        <dbReference type="Proteomes" id="UP000504606"/>
    </source>
</evidence>
<dbReference type="InterPro" id="IPR033906">
    <property type="entry name" value="Lipase_N"/>
</dbReference>
<organism evidence="7 8">
    <name type="scientific">Frankliniella occidentalis</name>
    <name type="common">Western flower thrips</name>
    <name type="synonym">Euthrips occidentalis</name>
    <dbReference type="NCBI Taxonomy" id="133901"/>
    <lineage>
        <taxon>Eukaryota</taxon>
        <taxon>Metazoa</taxon>
        <taxon>Ecdysozoa</taxon>
        <taxon>Arthropoda</taxon>
        <taxon>Hexapoda</taxon>
        <taxon>Insecta</taxon>
        <taxon>Pterygota</taxon>
        <taxon>Neoptera</taxon>
        <taxon>Paraneoptera</taxon>
        <taxon>Thysanoptera</taxon>
        <taxon>Terebrantia</taxon>
        <taxon>Thripoidea</taxon>
        <taxon>Thripidae</taxon>
        <taxon>Frankliniella</taxon>
    </lineage>
</organism>
<name>A0A9C6U9Z0_FRAOC</name>
<keyword evidence="3" id="KW-0964">Secreted</keyword>